<keyword evidence="1" id="KW-0472">Membrane</keyword>
<evidence type="ECO:0000313" key="2">
    <source>
        <dbReference type="EMBL" id="URD87717.1"/>
    </source>
</evidence>
<evidence type="ECO:0000313" key="3">
    <source>
        <dbReference type="Proteomes" id="UP001055439"/>
    </source>
</evidence>
<dbReference type="Proteomes" id="UP001055439">
    <property type="component" value="Chromosome 2"/>
</dbReference>
<dbReference type="EMBL" id="CP097504">
    <property type="protein sequence ID" value="URD87717.1"/>
    <property type="molecule type" value="Genomic_DNA"/>
</dbReference>
<protein>
    <submittedName>
        <fullName evidence="2">Uncharacterized protein</fullName>
    </submittedName>
</protein>
<feature type="transmembrane region" description="Helical" evidence="1">
    <location>
        <begin position="22"/>
        <end position="43"/>
    </location>
</feature>
<reference evidence="2" key="1">
    <citation type="submission" date="2022-05" db="EMBL/GenBank/DDBJ databases">
        <title>The Musa troglodytarum L. genome provides insights into the mechanism of non-climacteric behaviour and enrichment of carotenoids.</title>
        <authorList>
            <person name="Wang J."/>
        </authorList>
    </citation>
    <scope>NUCLEOTIDE SEQUENCE</scope>
    <source>
        <tissue evidence="2">Leaf</tissue>
    </source>
</reference>
<keyword evidence="1" id="KW-1133">Transmembrane helix</keyword>
<organism evidence="2 3">
    <name type="scientific">Musa troglodytarum</name>
    <name type="common">fe'i banana</name>
    <dbReference type="NCBI Taxonomy" id="320322"/>
    <lineage>
        <taxon>Eukaryota</taxon>
        <taxon>Viridiplantae</taxon>
        <taxon>Streptophyta</taxon>
        <taxon>Embryophyta</taxon>
        <taxon>Tracheophyta</taxon>
        <taxon>Spermatophyta</taxon>
        <taxon>Magnoliopsida</taxon>
        <taxon>Liliopsida</taxon>
        <taxon>Zingiberales</taxon>
        <taxon>Musaceae</taxon>
        <taxon>Musa</taxon>
    </lineage>
</organism>
<keyword evidence="1" id="KW-0812">Transmembrane</keyword>
<name>A0A9E7F4Z2_9LILI</name>
<gene>
    <name evidence="2" type="ORF">MUK42_07276</name>
</gene>
<proteinExistence type="predicted"/>
<accession>A0A9E7F4Z2</accession>
<sequence>MQFVKVALGKLLDMIFIREMRVFCYLAMMFGLKYALTVSASLLSDTLTGFRRVSGKSSINFSFFEADVLFAAHFVLFVYLKLVLGAGFHVKKAGH</sequence>
<dbReference type="AlphaFoldDB" id="A0A9E7F4Z2"/>
<evidence type="ECO:0000256" key="1">
    <source>
        <dbReference type="SAM" id="Phobius"/>
    </source>
</evidence>
<feature type="transmembrane region" description="Helical" evidence="1">
    <location>
        <begin position="63"/>
        <end position="84"/>
    </location>
</feature>
<keyword evidence="3" id="KW-1185">Reference proteome</keyword>